<evidence type="ECO:0000313" key="2">
    <source>
        <dbReference type="EMBL" id="KAK7101985.1"/>
    </source>
</evidence>
<dbReference type="PROSITE" id="PS51257">
    <property type="entry name" value="PROKAR_LIPOPROTEIN"/>
    <property type="match status" value="1"/>
</dbReference>
<sequence length="200" mass="21215">MTKLMCAVSLLVVACFFVKDVSAAALDLGTGSVRLQPYCSLARPDSRNSARVQCLVDSQEPSSSVTWSLVSQDGRVQELGTCTGLRASCTSTGGDPDISLSRWYSWNTATINNFDQKVGDTLVCSATHQGTERSERCVIGGQNQLAGYADCTVGESACLDKGWSISGIMNSIALCCPAGQGLIMDASNTQHPCRCNSGRR</sequence>
<comment type="caution">
    <text evidence="2">The sequence shown here is derived from an EMBL/GenBank/DDBJ whole genome shotgun (WGS) entry which is preliminary data.</text>
</comment>
<protein>
    <recommendedName>
        <fullName evidence="4">Ig-like domain-containing protein</fullName>
    </recommendedName>
</protein>
<feature type="signal peptide" evidence="1">
    <location>
        <begin position="1"/>
        <end position="23"/>
    </location>
</feature>
<evidence type="ECO:0000313" key="3">
    <source>
        <dbReference type="Proteomes" id="UP001374579"/>
    </source>
</evidence>
<accession>A0AAN9B9R0</accession>
<dbReference type="EMBL" id="JBAMIC010000010">
    <property type="protein sequence ID" value="KAK7101985.1"/>
    <property type="molecule type" value="Genomic_DNA"/>
</dbReference>
<dbReference type="AlphaFoldDB" id="A0AAN9B9R0"/>
<evidence type="ECO:0000256" key="1">
    <source>
        <dbReference type="SAM" id="SignalP"/>
    </source>
</evidence>
<reference evidence="2 3" key="1">
    <citation type="submission" date="2024-02" db="EMBL/GenBank/DDBJ databases">
        <title>Chromosome-scale genome assembly of the rough periwinkle Littorina saxatilis.</title>
        <authorList>
            <person name="De Jode A."/>
            <person name="Faria R."/>
            <person name="Formenti G."/>
            <person name="Sims Y."/>
            <person name="Smith T.P."/>
            <person name="Tracey A."/>
            <person name="Wood J.M.D."/>
            <person name="Zagrodzka Z.B."/>
            <person name="Johannesson K."/>
            <person name="Butlin R.K."/>
            <person name="Leder E.H."/>
        </authorList>
    </citation>
    <scope>NUCLEOTIDE SEQUENCE [LARGE SCALE GENOMIC DNA]</scope>
    <source>
        <strain evidence="2">Snail1</strain>
        <tissue evidence="2">Muscle</tissue>
    </source>
</reference>
<feature type="chain" id="PRO_5042834852" description="Ig-like domain-containing protein" evidence="1">
    <location>
        <begin position="24"/>
        <end position="200"/>
    </location>
</feature>
<gene>
    <name evidence="2" type="ORF">V1264_020281</name>
</gene>
<keyword evidence="3" id="KW-1185">Reference proteome</keyword>
<keyword evidence="1" id="KW-0732">Signal</keyword>
<name>A0AAN9B9R0_9CAEN</name>
<evidence type="ECO:0008006" key="4">
    <source>
        <dbReference type="Google" id="ProtNLM"/>
    </source>
</evidence>
<organism evidence="2 3">
    <name type="scientific">Littorina saxatilis</name>
    <dbReference type="NCBI Taxonomy" id="31220"/>
    <lineage>
        <taxon>Eukaryota</taxon>
        <taxon>Metazoa</taxon>
        <taxon>Spiralia</taxon>
        <taxon>Lophotrochozoa</taxon>
        <taxon>Mollusca</taxon>
        <taxon>Gastropoda</taxon>
        <taxon>Caenogastropoda</taxon>
        <taxon>Littorinimorpha</taxon>
        <taxon>Littorinoidea</taxon>
        <taxon>Littorinidae</taxon>
        <taxon>Littorina</taxon>
    </lineage>
</organism>
<proteinExistence type="predicted"/>
<dbReference type="Proteomes" id="UP001374579">
    <property type="component" value="Unassembled WGS sequence"/>
</dbReference>